<dbReference type="AlphaFoldDB" id="A0A1M5QVG5"/>
<dbReference type="EMBL" id="FQWF01000020">
    <property type="protein sequence ID" value="SHH18154.1"/>
    <property type="molecule type" value="Genomic_DNA"/>
</dbReference>
<gene>
    <name evidence="1" type="ORF">SAMN05444372_12014</name>
</gene>
<organism evidence="1 2">
    <name type="scientific">Flavobacterium micromati</name>
    <dbReference type="NCBI Taxonomy" id="229205"/>
    <lineage>
        <taxon>Bacteria</taxon>
        <taxon>Pseudomonadati</taxon>
        <taxon>Bacteroidota</taxon>
        <taxon>Flavobacteriia</taxon>
        <taxon>Flavobacteriales</taxon>
        <taxon>Flavobacteriaceae</taxon>
        <taxon>Flavobacterium</taxon>
    </lineage>
</organism>
<dbReference type="Proteomes" id="UP000184020">
    <property type="component" value="Unassembled WGS sequence"/>
</dbReference>
<proteinExistence type="predicted"/>
<name>A0A1M5QVG5_9FLAO</name>
<keyword evidence="2" id="KW-1185">Reference proteome</keyword>
<accession>A0A1M5QVG5</accession>
<evidence type="ECO:0000313" key="2">
    <source>
        <dbReference type="Proteomes" id="UP000184020"/>
    </source>
</evidence>
<protein>
    <submittedName>
        <fullName evidence="1">Uncharacterized protein</fullName>
    </submittedName>
</protein>
<reference evidence="2" key="1">
    <citation type="submission" date="2016-11" db="EMBL/GenBank/DDBJ databases">
        <authorList>
            <person name="Varghese N."/>
            <person name="Submissions S."/>
        </authorList>
    </citation>
    <scope>NUCLEOTIDE SEQUENCE [LARGE SCALE GENOMIC DNA]</scope>
    <source>
        <strain evidence="2">DSM 17659</strain>
    </source>
</reference>
<evidence type="ECO:0000313" key="1">
    <source>
        <dbReference type="EMBL" id="SHH18154.1"/>
    </source>
</evidence>
<sequence length="325" mass="37927">MHNYTKKMQKPQNIIAQISKNLKEKKWNCLVDNCDQIAINSHLIQQNGLLSNITYNGHLVELKMIDANKWDNKKLPFEFGTVGIKHALTHKVFCNKHDTEIFKPIETDDKNFESYEAFLLFSYRAVCAEIRKKEINVEQFTRMANAKSLLGIIDQDFLNSNIEGNKLGIEDLIVLKTELEKEIENNTDKYKHFVHKYPKLEIYASAIFSANDLDYFSHISEPDLDNVYIHFLPLEDNFLILVGYHSEHVSEKIIAFCNSWKNLSLENLQKKLTTLFSSNVENWGLSTELYKEILDKNKSKYIKTLVENENLYGISVEKDFNLFEK</sequence>